<keyword evidence="2" id="KW-1185">Reference proteome</keyword>
<proteinExistence type="predicted"/>
<comment type="caution">
    <text evidence="1">The sequence shown here is derived from an EMBL/GenBank/DDBJ whole genome shotgun (WGS) entry which is preliminary data.</text>
</comment>
<name>A0ABX2E9X5_9BURK</name>
<dbReference type="Proteomes" id="UP000737171">
    <property type="component" value="Unassembled WGS sequence"/>
</dbReference>
<sequence length="274" mass="30244">MLDPNSTFVLGAQDPEMREIERIVDDAGHPWVHAAKGRRRCSPRTAYEADAVVRVGPDRVPRPAVLAPKTPAVFVECRLQGHEPIARVDHHHPGDAGYELMPEHYLRGSSLGQVLELLEREPTATQRLLAASDHCLTAAYQGECPGVDPDELLFLRASWRALMSGRALSDVIEGILDAAKRVRAHHDSEFGEARFFDPTELPLDLAEGAAYAGLPVRYRELLPEGILKEMFKGGTPAAVIAFMDEHRHAGRAVYGNPYRGYAGSYWPGRSAPLR</sequence>
<dbReference type="EMBL" id="JABRWJ010000001">
    <property type="protein sequence ID" value="NRF65610.1"/>
    <property type="molecule type" value="Genomic_DNA"/>
</dbReference>
<reference evidence="1 2" key="1">
    <citation type="submission" date="2020-05" db="EMBL/GenBank/DDBJ databases">
        <title>Aquincola sp. isolate from soil.</title>
        <authorList>
            <person name="Han J."/>
            <person name="Kim D.-U."/>
        </authorList>
    </citation>
    <scope>NUCLEOTIDE SEQUENCE [LARGE SCALE GENOMIC DNA]</scope>
    <source>
        <strain evidence="1 2">S2</strain>
    </source>
</reference>
<evidence type="ECO:0000313" key="1">
    <source>
        <dbReference type="EMBL" id="NRF65610.1"/>
    </source>
</evidence>
<evidence type="ECO:0000313" key="2">
    <source>
        <dbReference type="Proteomes" id="UP000737171"/>
    </source>
</evidence>
<accession>A0ABX2E9X5</accession>
<protein>
    <submittedName>
        <fullName evidence="1">TetR family transcriptional regulator</fullName>
    </submittedName>
</protein>
<gene>
    <name evidence="1" type="ORF">HLB44_01300</name>
</gene>
<organism evidence="1 2">
    <name type="scientific">Pseudaquabacterium terrae</name>
    <dbReference type="NCBI Taxonomy" id="2732868"/>
    <lineage>
        <taxon>Bacteria</taxon>
        <taxon>Pseudomonadati</taxon>
        <taxon>Pseudomonadota</taxon>
        <taxon>Betaproteobacteria</taxon>
        <taxon>Burkholderiales</taxon>
        <taxon>Sphaerotilaceae</taxon>
        <taxon>Pseudaquabacterium</taxon>
    </lineage>
</organism>